<dbReference type="OrthoDB" id="10531904at2759"/>
<dbReference type="EMBL" id="KB733446">
    <property type="protein sequence ID" value="ENI09114.1"/>
    <property type="molecule type" value="Genomic_DNA"/>
</dbReference>
<reference evidence="2" key="2">
    <citation type="journal article" date="2013" name="PLoS Genet.">
        <title>Comparative genome structure, secondary metabolite, and effector coding capacity across Cochliobolus pathogens.</title>
        <authorList>
            <person name="Condon B.J."/>
            <person name="Leng Y."/>
            <person name="Wu D."/>
            <person name="Bushley K.E."/>
            <person name="Ohm R.A."/>
            <person name="Otillar R."/>
            <person name="Martin J."/>
            <person name="Schackwitz W."/>
            <person name="Grimwood J."/>
            <person name="MohdZainudin N."/>
            <person name="Xue C."/>
            <person name="Wang R."/>
            <person name="Manning V.A."/>
            <person name="Dhillon B."/>
            <person name="Tu Z.J."/>
            <person name="Steffenson B.J."/>
            <person name="Salamov A."/>
            <person name="Sun H."/>
            <person name="Lowry S."/>
            <person name="LaButti K."/>
            <person name="Han J."/>
            <person name="Copeland A."/>
            <person name="Lindquist E."/>
            <person name="Barry K."/>
            <person name="Schmutz J."/>
            <person name="Baker S.E."/>
            <person name="Ciuffetti L.M."/>
            <person name="Grigoriev I.V."/>
            <person name="Zhong S."/>
            <person name="Turgeon B.G."/>
        </authorList>
    </citation>
    <scope>NUCLEOTIDE SEQUENCE [LARGE SCALE GENOMIC DNA]</scope>
    <source>
        <strain evidence="2">C4 / ATCC 48331 / race T</strain>
    </source>
</reference>
<dbReference type="HOGENOM" id="CLU_072827_0_0_1"/>
<gene>
    <name evidence="1" type="ORF">COCC4DRAFT_56634</name>
</gene>
<proteinExistence type="predicted"/>
<dbReference type="Proteomes" id="UP000012338">
    <property type="component" value="Unassembled WGS sequence"/>
</dbReference>
<dbReference type="AlphaFoldDB" id="N4X7W4"/>
<sequence length="221" mass="22216">MATLSRRSGRPGNWWLEANFGHDDGASLASGCAVVGDRTVVPASHLVSPCPRATCEPIEASPQPHMRGRPSPQDSLLACHSHERPTQSMPVATAAAAAYRPNEDYHVGGGGGVAGMGSPSWAGCNGSATVAVQTCTCMQIRRCWTQLALPARLSAGSGSVGAGGGGGHGPPWLPTTGSRGLQAGVIGSGAAGGAVEGGCRCTWRMGQPWAASLSTPLHGGA</sequence>
<name>N4X7W4_COCH4</name>
<evidence type="ECO:0000313" key="1">
    <source>
        <dbReference type="EMBL" id="ENI09114.1"/>
    </source>
</evidence>
<reference evidence="1 2" key="1">
    <citation type="journal article" date="2012" name="PLoS Pathog.">
        <title>Diverse lifestyles and strategies of plant pathogenesis encoded in the genomes of eighteen Dothideomycetes fungi.</title>
        <authorList>
            <person name="Ohm R.A."/>
            <person name="Feau N."/>
            <person name="Henrissat B."/>
            <person name="Schoch C.L."/>
            <person name="Horwitz B.A."/>
            <person name="Barry K.W."/>
            <person name="Condon B.J."/>
            <person name="Copeland A.C."/>
            <person name="Dhillon B."/>
            <person name="Glaser F."/>
            <person name="Hesse C.N."/>
            <person name="Kosti I."/>
            <person name="LaButti K."/>
            <person name="Lindquist E.A."/>
            <person name="Lucas S."/>
            <person name="Salamov A.A."/>
            <person name="Bradshaw R.E."/>
            <person name="Ciuffetti L."/>
            <person name="Hamelin R.C."/>
            <person name="Kema G.H.J."/>
            <person name="Lawrence C."/>
            <person name="Scott J.A."/>
            <person name="Spatafora J.W."/>
            <person name="Turgeon B.G."/>
            <person name="de Wit P.J.G.M."/>
            <person name="Zhong S."/>
            <person name="Goodwin S.B."/>
            <person name="Grigoriev I.V."/>
        </authorList>
    </citation>
    <scope>NUCLEOTIDE SEQUENCE [LARGE SCALE GENOMIC DNA]</scope>
    <source>
        <strain evidence="2">C4 / ATCC 48331 / race T</strain>
    </source>
</reference>
<evidence type="ECO:0000313" key="2">
    <source>
        <dbReference type="Proteomes" id="UP000012338"/>
    </source>
</evidence>
<keyword evidence="2" id="KW-1185">Reference proteome</keyword>
<accession>N4X7W4</accession>
<protein>
    <submittedName>
        <fullName evidence="1">Uncharacterized protein</fullName>
    </submittedName>
</protein>
<organism evidence="1 2">
    <name type="scientific">Cochliobolus heterostrophus (strain C4 / ATCC 48331 / race T)</name>
    <name type="common">Southern corn leaf blight fungus</name>
    <name type="synonym">Bipolaris maydis</name>
    <dbReference type="NCBI Taxonomy" id="665024"/>
    <lineage>
        <taxon>Eukaryota</taxon>
        <taxon>Fungi</taxon>
        <taxon>Dikarya</taxon>
        <taxon>Ascomycota</taxon>
        <taxon>Pezizomycotina</taxon>
        <taxon>Dothideomycetes</taxon>
        <taxon>Pleosporomycetidae</taxon>
        <taxon>Pleosporales</taxon>
        <taxon>Pleosporineae</taxon>
        <taxon>Pleosporaceae</taxon>
        <taxon>Bipolaris</taxon>
    </lineage>
</organism>